<keyword evidence="3" id="KW-0689">Ribosomal protein</keyword>
<dbReference type="InterPro" id="IPR001705">
    <property type="entry name" value="Ribosomal_bL33"/>
</dbReference>
<dbReference type="PANTHER" id="PTHR47037:SF1">
    <property type="entry name" value="LARGE RIBOSOMAL SUBUNIT PROTEIN BL33M"/>
    <property type="match status" value="1"/>
</dbReference>
<accession>A0A6A6UF20</accession>
<evidence type="ECO:0000313" key="8">
    <source>
        <dbReference type="EMBL" id="KAF2670087.1"/>
    </source>
</evidence>
<keyword evidence="9" id="KW-1185">Reference proteome</keyword>
<dbReference type="GO" id="GO:0005840">
    <property type="term" value="C:ribosome"/>
    <property type="evidence" value="ECO:0007669"/>
    <property type="project" value="UniProtKB-KW"/>
</dbReference>
<comment type="similarity">
    <text evidence="2">Belongs to the bacterial ribosomal protein bL33 family.</text>
</comment>
<dbReference type="Gene3D" id="2.20.28.120">
    <property type="entry name" value="Ribosomal protein L33"/>
    <property type="match status" value="1"/>
</dbReference>
<evidence type="ECO:0000256" key="2">
    <source>
        <dbReference type="ARBA" id="ARBA00007596"/>
    </source>
</evidence>
<protein>
    <recommendedName>
        <fullName evidence="6">Large ribosomal subunit protein bL33m</fullName>
    </recommendedName>
</protein>
<dbReference type="GO" id="GO:1990904">
    <property type="term" value="C:ribonucleoprotein complex"/>
    <property type="evidence" value="ECO:0007669"/>
    <property type="project" value="UniProtKB-KW"/>
</dbReference>
<evidence type="ECO:0000256" key="7">
    <source>
        <dbReference type="SAM" id="MobiDB-lite"/>
    </source>
</evidence>
<gene>
    <name evidence="8" type="ORF">BT63DRAFT_454269</name>
</gene>
<dbReference type="EMBL" id="MU004234">
    <property type="protein sequence ID" value="KAF2670087.1"/>
    <property type="molecule type" value="Genomic_DNA"/>
</dbReference>
<dbReference type="NCBIfam" id="TIGR01023">
    <property type="entry name" value="rpmG_bact"/>
    <property type="match status" value="1"/>
</dbReference>
<dbReference type="GO" id="GO:0005739">
    <property type="term" value="C:mitochondrion"/>
    <property type="evidence" value="ECO:0007669"/>
    <property type="project" value="UniProtKB-SubCell"/>
</dbReference>
<keyword evidence="5" id="KW-0687">Ribonucleoprotein</keyword>
<evidence type="ECO:0000256" key="6">
    <source>
        <dbReference type="ARBA" id="ARBA00035275"/>
    </source>
</evidence>
<evidence type="ECO:0000256" key="3">
    <source>
        <dbReference type="ARBA" id="ARBA00022980"/>
    </source>
</evidence>
<dbReference type="GO" id="GO:0006412">
    <property type="term" value="P:translation"/>
    <property type="evidence" value="ECO:0007669"/>
    <property type="project" value="InterPro"/>
</dbReference>
<dbReference type="InterPro" id="IPR011332">
    <property type="entry name" value="Ribosomal_zn-bd"/>
</dbReference>
<dbReference type="PANTHER" id="PTHR47037">
    <property type="entry name" value="39S RIBOSOMAL PROTEIN L33, MITOCHONDRIAL"/>
    <property type="match status" value="1"/>
</dbReference>
<feature type="region of interest" description="Disordered" evidence="7">
    <location>
        <begin position="1"/>
        <end position="33"/>
    </location>
</feature>
<dbReference type="Proteomes" id="UP000799302">
    <property type="component" value="Unassembled WGS sequence"/>
</dbReference>
<dbReference type="GO" id="GO:0003735">
    <property type="term" value="F:structural constituent of ribosome"/>
    <property type="evidence" value="ECO:0007669"/>
    <property type="project" value="InterPro"/>
</dbReference>
<evidence type="ECO:0000313" key="9">
    <source>
        <dbReference type="Proteomes" id="UP000799302"/>
    </source>
</evidence>
<dbReference type="Pfam" id="PF00471">
    <property type="entry name" value="Ribosomal_L33"/>
    <property type="match status" value="1"/>
</dbReference>
<dbReference type="AlphaFoldDB" id="A0A6A6UF20"/>
<evidence type="ECO:0000256" key="1">
    <source>
        <dbReference type="ARBA" id="ARBA00004173"/>
    </source>
</evidence>
<evidence type="ECO:0000256" key="4">
    <source>
        <dbReference type="ARBA" id="ARBA00023128"/>
    </source>
</evidence>
<organism evidence="8 9">
    <name type="scientific">Microthyrium microscopicum</name>
    <dbReference type="NCBI Taxonomy" id="703497"/>
    <lineage>
        <taxon>Eukaryota</taxon>
        <taxon>Fungi</taxon>
        <taxon>Dikarya</taxon>
        <taxon>Ascomycota</taxon>
        <taxon>Pezizomycotina</taxon>
        <taxon>Dothideomycetes</taxon>
        <taxon>Dothideomycetes incertae sedis</taxon>
        <taxon>Microthyriales</taxon>
        <taxon>Microthyriaceae</taxon>
        <taxon>Microthyrium</taxon>
    </lineage>
</organism>
<dbReference type="OrthoDB" id="275534at2759"/>
<name>A0A6A6UF20_9PEZI</name>
<dbReference type="InterPro" id="IPR038584">
    <property type="entry name" value="Ribosomal_bL33_sf"/>
</dbReference>
<comment type="subcellular location">
    <subcellularLocation>
        <location evidence="1">Mitochondrion</location>
    </subcellularLocation>
</comment>
<dbReference type="InterPro" id="IPR052008">
    <property type="entry name" value="Mitoribosomal_protein_bL33"/>
</dbReference>
<proteinExistence type="inferred from homology"/>
<evidence type="ECO:0000256" key="5">
    <source>
        <dbReference type="ARBA" id="ARBA00023274"/>
    </source>
</evidence>
<dbReference type="SUPFAM" id="SSF57829">
    <property type="entry name" value="Zn-binding ribosomal proteins"/>
    <property type="match status" value="1"/>
</dbReference>
<reference evidence="8" key="1">
    <citation type="journal article" date="2020" name="Stud. Mycol.">
        <title>101 Dothideomycetes genomes: a test case for predicting lifestyles and emergence of pathogens.</title>
        <authorList>
            <person name="Haridas S."/>
            <person name="Albert R."/>
            <person name="Binder M."/>
            <person name="Bloem J."/>
            <person name="Labutti K."/>
            <person name="Salamov A."/>
            <person name="Andreopoulos B."/>
            <person name="Baker S."/>
            <person name="Barry K."/>
            <person name="Bills G."/>
            <person name="Bluhm B."/>
            <person name="Cannon C."/>
            <person name="Castanera R."/>
            <person name="Culley D."/>
            <person name="Daum C."/>
            <person name="Ezra D."/>
            <person name="Gonzalez J."/>
            <person name="Henrissat B."/>
            <person name="Kuo A."/>
            <person name="Liang C."/>
            <person name="Lipzen A."/>
            <person name="Lutzoni F."/>
            <person name="Magnuson J."/>
            <person name="Mondo S."/>
            <person name="Nolan M."/>
            <person name="Ohm R."/>
            <person name="Pangilinan J."/>
            <person name="Park H.-J."/>
            <person name="Ramirez L."/>
            <person name="Alfaro M."/>
            <person name="Sun H."/>
            <person name="Tritt A."/>
            <person name="Yoshinaga Y."/>
            <person name="Zwiers L.-H."/>
            <person name="Turgeon B."/>
            <person name="Goodwin S."/>
            <person name="Spatafora J."/>
            <person name="Crous P."/>
            <person name="Grigoriev I."/>
        </authorList>
    </citation>
    <scope>NUCLEOTIDE SEQUENCE</scope>
    <source>
        <strain evidence="8">CBS 115976</strain>
    </source>
</reference>
<keyword evidence="4" id="KW-0496">Mitochondrion</keyword>
<sequence>MPRPLSVSARQPTTSIVSSQSSSEQPENTNDKLSIGKMAKKVKSRIISVRVLSMAMTGYFKTFSRPRTSRPLSFLKYDPVVRKKVLFLEQKRGK</sequence>